<dbReference type="PANTHER" id="PTHR11751">
    <property type="entry name" value="ALANINE AMINOTRANSFERASE"/>
    <property type="match status" value="1"/>
</dbReference>
<accession>A0A8S9SSN9</accession>
<comment type="caution">
    <text evidence="10">The sequence shown here is derived from an EMBL/GenBank/DDBJ whole genome shotgun (WGS) entry which is preliminary data.</text>
</comment>
<dbReference type="PANTHER" id="PTHR11751:SF373">
    <property type="entry name" value="GLUTAMATE--GLYOXYLATE AMINOTRANSFERASE 2"/>
    <property type="match status" value="1"/>
</dbReference>
<keyword evidence="5" id="KW-0663">Pyridoxal phosphate</keyword>
<dbReference type="InterPro" id="IPR015424">
    <property type="entry name" value="PyrdxlP-dep_Trfase"/>
</dbReference>
<evidence type="ECO:0000256" key="6">
    <source>
        <dbReference type="ARBA" id="ARBA00025709"/>
    </source>
</evidence>
<evidence type="ECO:0000256" key="1">
    <source>
        <dbReference type="ARBA" id="ARBA00001933"/>
    </source>
</evidence>
<keyword evidence="4" id="KW-0808">Transferase</keyword>
<feature type="transmembrane region" description="Helical" evidence="8">
    <location>
        <begin position="75"/>
        <end position="99"/>
    </location>
</feature>
<gene>
    <name evidence="10" type="ORF">F2Q69_00036918</name>
</gene>
<evidence type="ECO:0000256" key="3">
    <source>
        <dbReference type="ARBA" id="ARBA00022576"/>
    </source>
</evidence>
<feature type="domain" description="Aminotransferase class I/classII large" evidence="9">
    <location>
        <begin position="137"/>
        <end position="202"/>
    </location>
</feature>
<evidence type="ECO:0000313" key="11">
    <source>
        <dbReference type="Proteomes" id="UP000712600"/>
    </source>
</evidence>
<keyword evidence="8" id="KW-0812">Transmembrane</keyword>
<evidence type="ECO:0000256" key="8">
    <source>
        <dbReference type="SAM" id="Phobius"/>
    </source>
</evidence>
<dbReference type="Gene3D" id="3.40.640.10">
    <property type="entry name" value="Type I PLP-dependent aspartate aminotransferase-like (Major domain)"/>
    <property type="match status" value="1"/>
</dbReference>
<keyword evidence="8" id="KW-1133">Transmembrane helix</keyword>
<dbReference type="Pfam" id="PF00155">
    <property type="entry name" value="Aminotran_1_2"/>
    <property type="match status" value="1"/>
</dbReference>
<keyword evidence="8" id="KW-0472">Membrane</keyword>
<dbReference type="InterPro" id="IPR045088">
    <property type="entry name" value="ALAT1/2-like"/>
</dbReference>
<comment type="subunit">
    <text evidence="2">Homodimer.</text>
</comment>
<evidence type="ECO:0000256" key="5">
    <source>
        <dbReference type="ARBA" id="ARBA00022898"/>
    </source>
</evidence>
<dbReference type="SUPFAM" id="SSF53383">
    <property type="entry name" value="PLP-dependent transferases"/>
    <property type="match status" value="1"/>
</dbReference>
<evidence type="ECO:0000259" key="9">
    <source>
        <dbReference type="Pfam" id="PF00155"/>
    </source>
</evidence>
<dbReference type="GO" id="GO:0047958">
    <property type="term" value="F:glycine:2-oxoglutarate aminotransferase activity"/>
    <property type="evidence" value="ECO:0007669"/>
    <property type="project" value="TreeGrafter"/>
</dbReference>
<dbReference type="GO" id="GO:0008453">
    <property type="term" value="F:alanine-glyoxylate transaminase activity"/>
    <property type="evidence" value="ECO:0007669"/>
    <property type="project" value="TreeGrafter"/>
</dbReference>
<dbReference type="InterPro" id="IPR015421">
    <property type="entry name" value="PyrdxlP-dep_Trfase_major"/>
</dbReference>
<evidence type="ECO:0000256" key="2">
    <source>
        <dbReference type="ARBA" id="ARBA00011738"/>
    </source>
</evidence>
<keyword evidence="3" id="KW-0032">Aminotransferase</keyword>
<name>A0A8S9SSN9_BRACR</name>
<evidence type="ECO:0000313" key="10">
    <source>
        <dbReference type="EMBL" id="KAF3603808.1"/>
    </source>
</evidence>
<comment type="similarity">
    <text evidence="7">Belongs to the class-I pyridoxal-phosphate-dependent aminotransferase family. Alanine aminotransferase subfamily.</text>
</comment>
<evidence type="ECO:0000256" key="4">
    <source>
        <dbReference type="ARBA" id="ARBA00022679"/>
    </source>
</evidence>
<dbReference type="GO" id="GO:0004021">
    <property type="term" value="F:L-alanine:2-oxoglutarate aminotransferase activity"/>
    <property type="evidence" value="ECO:0007669"/>
    <property type="project" value="TreeGrafter"/>
</dbReference>
<comment type="cofactor">
    <cofactor evidence="1">
        <name>pyridoxal 5'-phosphate</name>
        <dbReference type="ChEBI" id="CHEBI:597326"/>
    </cofactor>
</comment>
<dbReference type="Proteomes" id="UP000712600">
    <property type="component" value="Unassembled WGS sequence"/>
</dbReference>
<evidence type="ECO:0000256" key="7">
    <source>
        <dbReference type="ARBA" id="ARBA00025785"/>
    </source>
</evidence>
<dbReference type="InterPro" id="IPR004839">
    <property type="entry name" value="Aminotransferase_I/II_large"/>
</dbReference>
<comment type="pathway">
    <text evidence="6">Photosynthesis; C4 acid pathway.</text>
</comment>
<dbReference type="GO" id="GO:0030170">
    <property type="term" value="F:pyridoxal phosphate binding"/>
    <property type="evidence" value="ECO:0007669"/>
    <property type="project" value="InterPro"/>
</dbReference>
<dbReference type="EMBL" id="QGKX02000004">
    <property type="protein sequence ID" value="KAF3603808.1"/>
    <property type="molecule type" value="Genomic_DNA"/>
</dbReference>
<dbReference type="GO" id="GO:0009853">
    <property type="term" value="P:photorespiration"/>
    <property type="evidence" value="ECO:0007669"/>
    <property type="project" value="TreeGrafter"/>
</dbReference>
<sequence length="343" mass="38589">MTACVISGGDHLGRHYLRCRSSRRLSRPSSSLAPLISITIITTLIISAFTPLRIPQRRREEISVCNQRFSLDQKALFFWVFQSQKGVVIFTVPSLFSMISSLSLIVYITAFLVNTCEILVNAGSVLIPVSRSSDQFLVRAMVIINPRNPSGQCLSEANLREILRFCCDERLVLFRDEVYQQNIYKDERPSSAPRNTVEDVPPISIGNTRQLRSFIGKIRVLHDSAGSNKQTRDTCASLVPLNSIPNFGISAVPLNPIPDFSHVHIGLSPTTREDVAIKCVGDNSSWRMRATKLSCSDFFVVKKYVYEHTCDTEHRHANHRQASAKACTRLSYWRVKTVASDLE</sequence>
<organism evidence="10 11">
    <name type="scientific">Brassica cretica</name>
    <name type="common">Mustard</name>
    <dbReference type="NCBI Taxonomy" id="69181"/>
    <lineage>
        <taxon>Eukaryota</taxon>
        <taxon>Viridiplantae</taxon>
        <taxon>Streptophyta</taxon>
        <taxon>Embryophyta</taxon>
        <taxon>Tracheophyta</taxon>
        <taxon>Spermatophyta</taxon>
        <taxon>Magnoliopsida</taxon>
        <taxon>eudicotyledons</taxon>
        <taxon>Gunneridae</taxon>
        <taxon>Pentapetalae</taxon>
        <taxon>rosids</taxon>
        <taxon>malvids</taxon>
        <taxon>Brassicales</taxon>
        <taxon>Brassicaceae</taxon>
        <taxon>Brassiceae</taxon>
        <taxon>Brassica</taxon>
    </lineage>
</organism>
<reference evidence="10" key="1">
    <citation type="submission" date="2019-12" db="EMBL/GenBank/DDBJ databases">
        <title>Genome sequencing and annotation of Brassica cretica.</title>
        <authorList>
            <person name="Studholme D.J."/>
            <person name="Sarris P."/>
        </authorList>
    </citation>
    <scope>NUCLEOTIDE SEQUENCE</scope>
    <source>
        <strain evidence="10">PFS-109/04</strain>
        <tissue evidence="10">Leaf</tissue>
    </source>
</reference>
<proteinExistence type="inferred from homology"/>
<dbReference type="AlphaFoldDB" id="A0A8S9SSN9"/>
<feature type="transmembrane region" description="Helical" evidence="8">
    <location>
        <begin position="32"/>
        <end position="54"/>
    </location>
</feature>
<protein>
    <recommendedName>
        <fullName evidence="9">Aminotransferase class I/classII large domain-containing protein</fullName>
    </recommendedName>
</protein>